<evidence type="ECO:0000313" key="1">
    <source>
        <dbReference type="EMBL" id="TNV74381.1"/>
    </source>
</evidence>
<dbReference type="AlphaFoldDB" id="A0A8J8NGZ2"/>
<proteinExistence type="predicted"/>
<dbReference type="EMBL" id="RRYP01017063">
    <property type="protein sequence ID" value="TNV74381.1"/>
    <property type="molecule type" value="Genomic_DNA"/>
</dbReference>
<sequence length="125" mass="14967">MLKQFERKKKEKLLQNWRHKCIKTQKLTLNLSRIELKLTQRARQEQDLFAKLQQDSRTQVALQVSIEVSSLLLIRDIEVQKQESRKKCFKAQNVRIKQSSNSFLHLIVISKQTQIQKKEEMKLSY</sequence>
<keyword evidence="2" id="KW-1185">Reference proteome</keyword>
<dbReference type="Proteomes" id="UP000785679">
    <property type="component" value="Unassembled WGS sequence"/>
</dbReference>
<gene>
    <name evidence="1" type="ORF">FGO68_gene13335</name>
</gene>
<accession>A0A8J8NGZ2</accession>
<reference evidence="1" key="1">
    <citation type="submission" date="2019-06" db="EMBL/GenBank/DDBJ databases">
        <authorList>
            <person name="Zheng W."/>
        </authorList>
    </citation>
    <scope>NUCLEOTIDE SEQUENCE</scope>
    <source>
        <strain evidence="1">QDHG01</strain>
    </source>
</reference>
<name>A0A8J8NGZ2_HALGN</name>
<evidence type="ECO:0000313" key="2">
    <source>
        <dbReference type="Proteomes" id="UP000785679"/>
    </source>
</evidence>
<comment type="caution">
    <text evidence="1">The sequence shown here is derived from an EMBL/GenBank/DDBJ whole genome shotgun (WGS) entry which is preliminary data.</text>
</comment>
<organism evidence="1 2">
    <name type="scientific">Halteria grandinella</name>
    <dbReference type="NCBI Taxonomy" id="5974"/>
    <lineage>
        <taxon>Eukaryota</taxon>
        <taxon>Sar</taxon>
        <taxon>Alveolata</taxon>
        <taxon>Ciliophora</taxon>
        <taxon>Intramacronucleata</taxon>
        <taxon>Spirotrichea</taxon>
        <taxon>Stichotrichia</taxon>
        <taxon>Sporadotrichida</taxon>
        <taxon>Halteriidae</taxon>
        <taxon>Halteria</taxon>
    </lineage>
</organism>
<protein>
    <submittedName>
        <fullName evidence="1">Uncharacterized protein</fullName>
    </submittedName>
</protein>